<protein>
    <submittedName>
        <fullName evidence="1">Uncharacterized protein</fullName>
    </submittedName>
</protein>
<comment type="caution">
    <text evidence="1">The sequence shown here is derived from an EMBL/GenBank/DDBJ whole genome shotgun (WGS) entry which is preliminary data.</text>
</comment>
<name>A0ACC0R205_9HYPO</name>
<proteinExistence type="predicted"/>
<organism evidence="1 2">
    <name type="scientific">Fusarium keratoplasticum</name>
    <dbReference type="NCBI Taxonomy" id="1328300"/>
    <lineage>
        <taxon>Eukaryota</taxon>
        <taxon>Fungi</taxon>
        <taxon>Dikarya</taxon>
        <taxon>Ascomycota</taxon>
        <taxon>Pezizomycotina</taxon>
        <taxon>Sordariomycetes</taxon>
        <taxon>Hypocreomycetidae</taxon>
        <taxon>Hypocreales</taxon>
        <taxon>Nectriaceae</taxon>
        <taxon>Fusarium</taxon>
        <taxon>Fusarium solani species complex</taxon>
    </lineage>
</organism>
<reference evidence="1" key="1">
    <citation type="submission" date="2022-06" db="EMBL/GenBank/DDBJ databases">
        <title>Fusarium solani species complex genomes reveal bases of compartmentalisation and animal pathogenesis.</title>
        <authorList>
            <person name="Tsai I.J."/>
        </authorList>
    </citation>
    <scope>NUCLEOTIDE SEQUENCE</scope>
    <source>
        <strain evidence="1">Fu6.1</strain>
    </source>
</reference>
<evidence type="ECO:0000313" key="2">
    <source>
        <dbReference type="Proteomes" id="UP001065298"/>
    </source>
</evidence>
<dbReference type="Proteomes" id="UP001065298">
    <property type="component" value="Chromosome 4"/>
</dbReference>
<gene>
    <name evidence="1" type="ORF">NCS57_00553400</name>
</gene>
<sequence>MLRPLQLESAHYTLPDILKTHKESFIAKAKNVLERYGLVEGDNTTVDLLHRQGCSFRTGAVATLYITTPWKKDTSDLWPRAVEDIKTHVDGIIEGRDGIDLHVEMMAPERFLPKYMGPATGHPRLTEDEWDSVSTMVEETLESHEATKDHCVTISLFRLGYSERMEENPITIYISLSYESDEMWWEEVIVKIENELHGRDLDFVKVHIEHNVGWGLGWGEEFGNAYLQDKY</sequence>
<keyword evidence="2" id="KW-1185">Reference proteome</keyword>
<accession>A0ACC0R205</accession>
<evidence type="ECO:0000313" key="1">
    <source>
        <dbReference type="EMBL" id="KAI8670806.1"/>
    </source>
</evidence>
<dbReference type="EMBL" id="CM046506">
    <property type="protein sequence ID" value="KAI8670806.1"/>
    <property type="molecule type" value="Genomic_DNA"/>
</dbReference>